<proteinExistence type="inferred from homology"/>
<sequence length="2014" mass="219939">MEQPSTDPPSAPPPARALFFSIESLSLSELCSGERVPLPLESTLTLLVVATSTLFFCLLLWRFRKLRLEHRPADADLPPSGNSQTRTTTFFSVGTSSVPSPCGDSGSHVSAIRNNEGEGNKLKKENEACDGVRRETAGSSDQLCPDSFIPQRGYRRSWIGLVLHIFLYAVVFSALLLMLSLVAVETCIPVSKSDLLWRDRAVSFIALWIFVFSGLYGLQLFHSYLPWFFRLRCPLSEATAVCFVREPTPCAASGSNKAGPSDEALPRLRERSAEISGDETACKRDRDDEVEPEEDDHEREGLNAEAPDSISRVVARVREESFACALSLFFGITRAKPSGEGKEAKPFHELVNSSCLSLVPVQRVKVTTGVSRTFPITSIATANSWKDSKETKSSQRDSDQTGCRVVCWEGRRHVYCPHAGRFVLSRSELPKAERTRQAISDVIKRGGISDAEALRRLRLFGVNAVPVAMPTLTEALKGELSDVMFLFQFLLVCNSFYWRSYLASSIWALLAVYGILARVWIAHKSQMKVKRLAEEGSATLVCVLRQTNSETGTFENPLYIPAQQLVPGDLVLLSPGMTVPADLVLCDGSAVMDESELTGETKPIQKLPWLPHRLRTTNKYGKTEDSRENESSPAENDNDTPFFIDRPSMRKSILFAGTHVISAAGSKASVTGLPRGRSAFDYPANSVHAGVSSSPQNDPQISFLSYEASSACLAVVARTGSSTARGSLLRRTLSSSIFLFKYDAQLPAVFLIMLCYAAVVICILCKCSPNATGVAGWFYALGTLSQLLPVWTPVLIARAQAASAQRLQETKQILTLAPQRLAVCGKARVVCFDKTGTLTQHGMQFAGVLATSRSSTRSSRAVPDSQTDQQSGTRLSESAGTVHSAEAHAVSFERNVRPVTAAWNWGLGSLVVSEDRGKRVRSPSSPLHREQCPSNSDDSHLVKEETKSTDSLEDAAAKPSTEPDQNLLLLGLSACHALALKTPGSLLRPAEILVHLDVESKLRGYSGGRKACGASWLEDPKAGPSENEELSVHVKASETGHDEDQTDEGNVFLGSDLEKRMVQATGWRLLMTLHGEEDHQASAVWEQDRPARWMLPPQFEERARARRDMWLPILSSPAKDSSSPLGEWCGHKMADKVFLDSGAVEILRVFPFDYSLQRMSVVVRRGSSRRCVDQDGVLTPDSFGDETLVFCKGSYESVGPLCTSGLPADFTGRCNSLALQGFYVLALAYKPVPSTDAEPSREGNLDPEAAERHQRASKPVKFRSRHKSKNNTKQPLARKQPGKSVAPEINETGAVSDTSDTRLHFDSHTCPPASAIPSSVGRGHQKDALKPPSVLGMSRDSVENGLRFLGLILFRNELKADAAEAIRQLKQGRVRPVMITGDSVLTACCVARLCGMTGEQCSLSYTSFCGENTCSMRSLEDNALENATAELQASERQISGPSAVVGPLGSAYVPDAPAMETRQNPPTVLVAEFKNPQDSQSGLIWRDADIPHRVFSETEVYQGLLTAGGMCDLAVTETVLEYLASTPVSDSNVYTTPLRASKAPIEDARFFCSSSREGLFVPEHRFWSDRITVDTEETVSLLESGSPDGTVKQQGSYACYSESAPRETPRSWAYWRRAAAALGFSLGRRRSSLKMLGSCDVNQSEGHDRTSLLDVLLMRIRIFARMSPQGKRRIVLAFMRRGFVTCMCGDGGNDCAALRAAHAGLAFSTSSASVLAPFTATSLQPTAAADLLKEGRCSLATALSAYKFLVVYGVLLSFVKSVLLIFGGGSCMSQAIYFLMDVAILLGLSKVMVLARPKESLRIRSPTSSLLGPTTIVSVCIMLLVDFLFIVCLYSQLRATGLGVDVDYQATLPPQAWWMRSDTYEAASCAIWVCVQLTNTAFVFSLGGMFRDRVYRNRALIISTAVLQLFFIAITFLPTSSISCLMRINCTDAASRAVNLPVPAWMARPAAGMPLYNPRGHNIFPFPWKVQLTILSLANAIVNIIMARFLFSAAFLKFLRTHTNSPGESDNLMV</sequence>
<feature type="transmembrane region" description="Helical" evidence="12">
    <location>
        <begin position="1816"/>
        <end position="1837"/>
    </location>
</feature>
<feature type="compositionally biased region" description="Basic and acidic residues" evidence="11">
    <location>
        <begin position="927"/>
        <end position="950"/>
    </location>
</feature>
<keyword evidence="3 12" id="KW-0812">Transmembrane</keyword>
<name>A0A086KEB9_TOXGO</name>
<dbReference type="GO" id="GO:0046872">
    <property type="term" value="F:metal ion binding"/>
    <property type="evidence" value="ECO:0007669"/>
    <property type="project" value="UniProtKB-KW"/>
</dbReference>
<evidence type="ECO:0000256" key="9">
    <source>
        <dbReference type="ARBA" id="ARBA00022989"/>
    </source>
</evidence>
<protein>
    <submittedName>
        <fullName evidence="14">E1-E2 ATPase subfamily protein</fullName>
        <ecNumber evidence="14">3.6.3.8</ecNumber>
    </submittedName>
</protein>
<comment type="subcellular location">
    <subcellularLocation>
        <location evidence="1">Membrane</location>
        <topology evidence="1">Multi-pass membrane protein</topology>
    </subcellularLocation>
</comment>
<keyword evidence="9 12" id="KW-1133">Transmembrane helix</keyword>
<evidence type="ECO:0000313" key="15">
    <source>
        <dbReference type="Proteomes" id="UP000028837"/>
    </source>
</evidence>
<evidence type="ECO:0000313" key="14">
    <source>
        <dbReference type="EMBL" id="KFG42737.1"/>
    </source>
</evidence>
<feature type="transmembrane region" description="Helical" evidence="12">
    <location>
        <begin position="504"/>
        <end position="521"/>
    </location>
</feature>
<dbReference type="SUPFAM" id="SSF81660">
    <property type="entry name" value="Metal cation-transporting ATPase, ATP-binding domain N"/>
    <property type="match status" value="1"/>
</dbReference>
<keyword evidence="8" id="KW-1278">Translocase</keyword>
<evidence type="ECO:0000256" key="3">
    <source>
        <dbReference type="ARBA" id="ARBA00022692"/>
    </source>
</evidence>
<comment type="similarity">
    <text evidence="2">Belongs to the cation transport ATPase (P-type) (TC 3.A.3) family. Type V subfamily.</text>
</comment>
<feature type="compositionally biased region" description="Basic residues" evidence="11">
    <location>
        <begin position="1255"/>
        <end position="1270"/>
    </location>
</feature>
<dbReference type="InterPro" id="IPR018303">
    <property type="entry name" value="ATPase_P-typ_P_site"/>
</dbReference>
<feature type="region of interest" description="Disordered" evidence="11">
    <location>
        <begin position="915"/>
        <end position="960"/>
    </location>
</feature>
<dbReference type="Gene3D" id="3.40.50.1000">
    <property type="entry name" value="HAD superfamily/HAD-like"/>
    <property type="match status" value="3"/>
</dbReference>
<dbReference type="PANTHER" id="PTHR45630:SF11">
    <property type="entry name" value="CATION-TRANSPORTING P-TYPE ATPASE N-TERMINAL DOMAIN-CONTAINING PROTEIN"/>
    <property type="match status" value="1"/>
</dbReference>
<dbReference type="PRINTS" id="PR00119">
    <property type="entry name" value="CATATPASE"/>
</dbReference>
<dbReference type="Gene3D" id="2.70.150.10">
    <property type="entry name" value="Calcium-transporting ATPase, cytoplasmic transduction domain A"/>
    <property type="match status" value="1"/>
</dbReference>
<dbReference type="GO" id="GO:0016020">
    <property type="term" value="C:membrane"/>
    <property type="evidence" value="ECO:0007669"/>
    <property type="project" value="UniProtKB-SubCell"/>
</dbReference>
<dbReference type="Gene3D" id="1.20.1110.10">
    <property type="entry name" value="Calcium-transporting ATPase, transmembrane domain"/>
    <property type="match status" value="1"/>
</dbReference>
<evidence type="ECO:0000259" key="13">
    <source>
        <dbReference type="Pfam" id="PF00122"/>
    </source>
</evidence>
<organism evidence="14 15">
    <name type="scientific">Toxoplasma gondii GAB2-2007-GAL-DOM2</name>
    <dbReference type="NCBI Taxonomy" id="1130820"/>
    <lineage>
        <taxon>Eukaryota</taxon>
        <taxon>Sar</taxon>
        <taxon>Alveolata</taxon>
        <taxon>Apicomplexa</taxon>
        <taxon>Conoidasida</taxon>
        <taxon>Coccidia</taxon>
        <taxon>Eucoccidiorida</taxon>
        <taxon>Eimeriorina</taxon>
        <taxon>Sarcocystidae</taxon>
        <taxon>Toxoplasma</taxon>
    </lineage>
</organism>
<dbReference type="InterPro" id="IPR023299">
    <property type="entry name" value="ATPase_P-typ_cyto_dom_N"/>
</dbReference>
<keyword evidence="5" id="KW-0547">Nucleotide-binding</keyword>
<dbReference type="InterPro" id="IPR059000">
    <property type="entry name" value="ATPase_P-type_domA"/>
</dbReference>
<dbReference type="PANTHER" id="PTHR45630">
    <property type="entry name" value="CATION-TRANSPORTING ATPASE-RELATED"/>
    <property type="match status" value="1"/>
</dbReference>
<dbReference type="Pfam" id="PF00122">
    <property type="entry name" value="E1-E2_ATPase"/>
    <property type="match status" value="1"/>
</dbReference>
<keyword evidence="7" id="KW-0460">Magnesium</keyword>
<dbReference type="SUPFAM" id="SSF81653">
    <property type="entry name" value="Calcium ATPase, transduction domain A"/>
    <property type="match status" value="1"/>
</dbReference>
<dbReference type="InterPro" id="IPR023298">
    <property type="entry name" value="ATPase_P-typ_TM_dom_sf"/>
</dbReference>
<feature type="region of interest" description="Disordered" evidence="11">
    <location>
        <begin position="1314"/>
        <end position="1335"/>
    </location>
</feature>
<feature type="transmembrane region" description="Helical" evidence="12">
    <location>
        <begin position="201"/>
        <end position="221"/>
    </location>
</feature>
<dbReference type="EMBL" id="AHZU02000572">
    <property type="protein sequence ID" value="KFG42737.1"/>
    <property type="molecule type" value="Genomic_DNA"/>
</dbReference>
<keyword evidence="4" id="KW-0479">Metal-binding</keyword>
<evidence type="ECO:0000256" key="1">
    <source>
        <dbReference type="ARBA" id="ARBA00004141"/>
    </source>
</evidence>
<reference evidence="14 15" key="1">
    <citation type="submission" date="2014-02" db="EMBL/GenBank/DDBJ databases">
        <authorList>
            <person name="Sibley D."/>
            <person name="Venepally P."/>
            <person name="Karamycheva S."/>
            <person name="Hadjithomas M."/>
            <person name="Khan A."/>
            <person name="Brunk B."/>
            <person name="Roos D."/>
            <person name="Caler E."/>
            <person name="Lorenzi H."/>
        </authorList>
    </citation>
    <scope>NUCLEOTIDE SEQUENCE [LARGE SCALE GENOMIC DNA]</scope>
    <source>
        <strain evidence="14 15">GAB2-2007-GAL-DOM2</strain>
    </source>
</reference>
<dbReference type="GO" id="GO:0019829">
    <property type="term" value="F:ATPase-coupled monoatomic cation transmembrane transporter activity"/>
    <property type="evidence" value="ECO:0007669"/>
    <property type="project" value="TreeGrafter"/>
</dbReference>
<dbReference type="VEuPathDB" id="ToxoDB:TGDOM2_289070"/>
<dbReference type="EC" id="3.6.3.8" evidence="14"/>
<feature type="region of interest" description="Disordered" evidence="11">
    <location>
        <begin position="856"/>
        <end position="882"/>
    </location>
</feature>
<feature type="compositionally biased region" description="Acidic residues" evidence="11">
    <location>
        <begin position="288"/>
        <end position="297"/>
    </location>
</feature>
<keyword evidence="14" id="KW-0378">Hydrolase</keyword>
<gene>
    <name evidence="14" type="ORF">TGDOM2_289070</name>
</gene>
<dbReference type="SUPFAM" id="SSF56784">
    <property type="entry name" value="HAD-like"/>
    <property type="match status" value="1"/>
</dbReference>
<dbReference type="PROSITE" id="PS00154">
    <property type="entry name" value="ATPASE_E1_E2"/>
    <property type="match status" value="1"/>
</dbReference>
<feature type="region of interest" description="Disordered" evidence="11">
    <location>
        <begin position="1234"/>
        <end position="1289"/>
    </location>
</feature>
<dbReference type="GO" id="GO:0005524">
    <property type="term" value="F:ATP binding"/>
    <property type="evidence" value="ECO:0007669"/>
    <property type="project" value="UniProtKB-KW"/>
</dbReference>
<evidence type="ECO:0000256" key="6">
    <source>
        <dbReference type="ARBA" id="ARBA00022840"/>
    </source>
</evidence>
<feature type="region of interest" description="Disordered" evidence="11">
    <location>
        <begin position="96"/>
        <end position="117"/>
    </location>
</feature>
<evidence type="ECO:0000256" key="11">
    <source>
        <dbReference type="SAM" id="MobiDB-lite"/>
    </source>
</evidence>
<accession>A0A086KEB9</accession>
<evidence type="ECO:0000256" key="8">
    <source>
        <dbReference type="ARBA" id="ARBA00022967"/>
    </source>
</evidence>
<feature type="compositionally biased region" description="Basic and acidic residues" evidence="11">
    <location>
        <begin position="1238"/>
        <end position="1254"/>
    </location>
</feature>
<evidence type="ECO:0000256" key="2">
    <source>
        <dbReference type="ARBA" id="ARBA00006000"/>
    </source>
</evidence>
<dbReference type="InterPro" id="IPR036412">
    <property type="entry name" value="HAD-like_sf"/>
</dbReference>
<feature type="transmembrane region" description="Helical" evidence="12">
    <location>
        <begin position="777"/>
        <end position="797"/>
    </location>
</feature>
<evidence type="ECO:0000256" key="4">
    <source>
        <dbReference type="ARBA" id="ARBA00022723"/>
    </source>
</evidence>
<feature type="region of interest" description="Disordered" evidence="11">
    <location>
        <begin position="250"/>
        <end position="305"/>
    </location>
</feature>
<evidence type="ECO:0000256" key="7">
    <source>
        <dbReference type="ARBA" id="ARBA00022842"/>
    </source>
</evidence>
<feature type="compositionally biased region" description="Basic and acidic residues" evidence="11">
    <location>
        <begin position="264"/>
        <end position="273"/>
    </location>
</feature>
<dbReference type="OrthoDB" id="289856at2759"/>
<feature type="domain" description="P-type ATPase A" evidence="13">
    <location>
        <begin position="556"/>
        <end position="662"/>
    </location>
</feature>
<dbReference type="Proteomes" id="UP000028837">
    <property type="component" value="Unassembled WGS sequence"/>
</dbReference>
<feature type="transmembrane region" description="Helical" evidence="12">
    <location>
        <begin position="1974"/>
        <end position="1996"/>
    </location>
</feature>
<feature type="transmembrane region" description="Helical" evidence="12">
    <location>
        <begin position="43"/>
        <end position="61"/>
    </location>
</feature>
<dbReference type="InterPro" id="IPR001757">
    <property type="entry name" value="P_typ_ATPase"/>
</dbReference>
<dbReference type="GO" id="GO:0016887">
    <property type="term" value="F:ATP hydrolysis activity"/>
    <property type="evidence" value="ECO:0007669"/>
    <property type="project" value="InterPro"/>
</dbReference>
<feature type="transmembrane region" description="Helical" evidence="12">
    <location>
        <begin position="1899"/>
        <end position="1917"/>
    </location>
</feature>
<evidence type="ECO:0000256" key="10">
    <source>
        <dbReference type="ARBA" id="ARBA00023136"/>
    </source>
</evidence>
<dbReference type="NCBIfam" id="TIGR01494">
    <property type="entry name" value="ATPase_P-type"/>
    <property type="match status" value="1"/>
</dbReference>
<feature type="transmembrane region" description="Helical" evidence="12">
    <location>
        <begin position="748"/>
        <end position="771"/>
    </location>
</feature>
<comment type="caution">
    <text evidence="14">The sequence shown here is derived from an EMBL/GenBank/DDBJ whole genome shotgun (WGS) entry which is preliminary data.</text>
</comment>
<keyword evidence="6" id="KW-0067">ATP-binding</keyword>
<evidence type="ECO:0000256" key="5">
    <source>
        <dbReference type="ARBA" id="ARBA00022741"/>
    </source>
</evidence>
<feature type="transmembrane region" description="Helical" evidence="12">
    <location>
        <begin position="1748"/>
        <end position="1769"/>
    </location>
</feature>
<feature type="region of interest" description="Disordered" evidence="11">
    <location>
        <begin position="615"/>
        <end position="642"/>
    </location>
</feature>
<feature type="compositionally biased region" description="Polar residues" evidence="11">
    <location>
        <begin position="864"/>
        <end position="881"/>
    </location>
</feature>
<dbReference type="GO" id="GO:0140358">
    <property type="term" value="F:P-type transmembrane transporter activity"/>
    <property type="evidence" value="ECO:0007669"/>
    <property type="project" value="InterPro"/>
</dbReference>
<feature type="transmembrane region" description="Helical" evidence="12">
    <location>
        <begin position="1775"/>
        <end position="1795"/>
    </location>
</feature>
<dbReference type="InterPro" id="IPR006544">
    <property type="entry name" value="P-type_TPase_V"/>
</dbReference>
<keyword evidence="10 12" id="KW-0472">Membrane</keyword>
<evidence type="ECO:0000256" key="12">
    <source>
        <dbReference type="SAM" id="Phobius"/>
    </source>
</evidence>
<dbReference type="Gene3D" id="3.40.1110.10">
    <property type="entry name" value="Calcium-transporting ATPase, cytoplasmic domain N"/>
    <property type="match status" value="1"/>
</dbReference>
<feature type="compositionally biased region" description="Basic and acidic residues" evidence="11">
    <location>
        <begin position="621"/>
        <end position="630"/>
    </location>
</feature>
<feature type="transmembrane region" description="Helical" evidence="12">
    <location>
        <begin position="158"/>
        <end position="181"/>
    </location>
</feature>
<dbReference type="InterPro" id="IPR008250">
    <property type="entry name" value="ATPase_P-typ_transduc_dom_A_sf"/>
</dbReference>
<dbReference type="InterPro" id="IPR023214">
    <property type="entry name" value="HAD_sf"/>
</dbReference>
<dbReference type="SUPFAM" id="SSF81665">
    <property type="entry name" value="Calcium ATPase, transmembrane domain M"/>
    <property type="match status" value="1"/>
</dbReference>